<evidence type="ECO:0000313" key="1">
    <source>
        <dbReference type="EMBL" id="EFD92249.1"/>
    </source>
</evidence>
<sequence length="144" mass="16606">MMKEKYFDPKNESGVYFRSFDGAKYSAVINLKKELKGEELVRKLKDACAEADLLIVDGTNDNINPTAYSHYTCTDPSTHISYTFSRQEYWKLMINKGFTSTMTYIERKGLYKDVVLVPFSTITKKGVYRLATKVKEKLDDIIDD</sequence>
<evidence type="ECO:0000313" key="2">
    <source>
        <dbReference type="Proteomes" id="UP000009376"/>
    </source>
</evidence>
<organism evidence="1 2">
    <name type="scientific">Candidatus Parvarchaeum acidophilus ARMAN-5</name>
    <dbReference type="NCBI Taxonomy" id="662762"/>
    <lineage>
        <taxon>Archaea</taxon>
        <taxon>Candidatus Parvarchaeota</taxon>
        <taxon>Candidatus Parvarchaeum</taxon>
    </lineage>
</organism>
<gene>
    <name evidence="1" type="ORF">BJBARM5_1050</name>
</gene>
<accession>D6GX26</accession>
<proteinExistence type="predicted"/>
<name>D6GX26_PARA5</name>
<dbReference type="Proteomes" id="UP000009376">
    <property type="component" value="Unassembled WGS sequence"/>
</dbReference>
<dbReference type="AlphaFoldDB" id="D6GX26"/>
<reference evidence="1 2" key="1">
    <citation type="journal article" date="2010" name="Proc. Natl. Acad. Sci. U.S.A.">
        <title>Enigmatic, ultrasmall, uncultivated Archaea.</title>
        <authorList>
            <person name="Baker B.J."/>
            <person name="Comolli L.R."/>
            <person name="Dick G.J."/>
            <person name="Hauser L.J."/>
            <person name="Hyatt D."/>
            <person name="Dill B.D."/>
            <person name="Land M.L."/>
            <person name="Verberkmoes N.C."/>
            <person name="Hettich R.L."/>
            <person name="Banfield J.F."/>
        </authorList>
    </citation>
    <scope>NUCLEOTIDE SEQUENCE [LARGE SCALE GENOMIC DNA]</scope>
</reference>
<dbReference type="EMBL" id="GG745614">
    <property type="protein sequence ID" value="EFD92249.1"/>
    <property type="molecule type" value="Genomic_DNA"/>
</dbReference>
<protein>
    <submittedName>
        <fullName evidence="1">Uncharacterized protein</fullName>
    </submittedName>
</protein>